<dbReference type="OrthoDB" id="110606at2759"/>
<dbReference type="Pfam" id="PF00031">
    <property type="entry name" value="Cystatin"/>
    <property type="match status" value="1"/>
</dbReference>
<feature type="domain" description="Cystatin" evidence="5">
    <location>
        <begin position="24"/>
        <end position="104"/>
    </location>
</feature>
<evidence type="ECO:0000256" key="1">
    <source>
        <dbReference type="ARBA" id="ARBA00009403"/>
    </source>
</evidence>
<keyword evidence="4" id="KW-0732">Signal</keyword>
<evidence type="ECO:0000256" key="4">
    <source>
        <dbReference type="SAM" id="SignalP"/>
    </source>
</evidence>
<keyword evidence="2" id="KW-0646">Protease inhibitor</keyword>
<feature type="signal peptide" evidence="4">
    <location>
        <begin position="1"/>
        <end position="22"/>
    </location>
</feature>
<dbReference type="GO" id="GO:0031982">
    <property type="term" value="C:vesicle"/>
    <property type="evidence" value="ECO:0007669"/>
    <property type="project" value="TreeGrafter"/>
</dbReference>
<dbReference type="SUPFAM" id="SSF54403">
    <property type="entry name" value="Cystatin/monellin"/>
    <property type="match status" value="1"/>
</dbReference>
<evidence type="ECO:0000313" key="7">
    <source>
        <dbReference type="Proteomes" id="UP000274131"/>
    </source>
</evidence>
<reference evidence="6 7" key="2">
    <citation type="submission" date="2018-10" db="EMBL/GenBank/DDBJ databases">
        <authorList>
            <consortium name="Pathogen Informatics"/>
        </authorList>
    </citation>
    <scope>NUCLEOTIDE SEQUENCE [LARGE SCALE GENOMIC DNA]</scope>
</reference>
<organism evidence="8">
    <name type="scientific">Enterobius vermicularis</name>
    <name type="common">Human pinworm</name>
    <dbReference type="NCBI Taxonomy" id="51028"/>
    <lineage>
        <taxon>Eukaryota</taxon>
        <taxon>Metazoa</taxon>
        <taxon>Ecdysozoa</taxon>
        <taxon>Nematoda</taxon>
        <taxon>Chromadorea</taxon>
        <taxon>Rhabditida</taxon>
        <taxon>Spirurina</taxon>
        <taxon>Oxyuridomorpha</taxon>
        <taxon>Oxyuroidea</taxon>
        <taxon>Oxyuridae</taxon>
        <taxon>Enterobius</taxon>
    </lineage>
</organism>
<dbReference type="Proteomes" id="UP000274131">
    <property type="component" value="Unassembled WGS sequence"/>
</dbReference>
<keyword evidence="7" id="KW-1185">Reference proteome</keyword>
<evidence type="ECO:0000259" key="5">
    <source>
        <dbReference type="SMART" id="SM00043"/>
    </source>
</evidence>
<dbReference type="CDD" id="cd00042">
    <property type="entry name" value="CY"/>
    <property type="match status" value="1"/>
</dbReference>
<proteinExistence type="inferred from homology"/>
<gene>
    <name evidence="6" type="ORF">EVEC_LOCUS1225</name>
</gene>
<evidence type="ECO:0000256" key="3">
    <source>
        <dbReference type="ARBA" id="ARBA00022704"/>
    </source>
</evidence>
<dbReference type="PANTHER" id="PTHR46186">
    <property type="entry name" value="CYSTATIN"/>
    <property type="match status" value="1"/>
</dbReference>
<dbReference type="SMART" id="SM00043">
    <property type="entry name" value="CY"/>
    <property type="match status" value="1"/>
</dbReference>
<dbReference type="EMBL" id="UXUI01007185">
    <property type="protein sequence ID" value="VDD86082.1"/>
    <property type="molecule type" value="Genomic_DNA"/>
</dbReference>
<dbReference type="GO" id="GO:0004869">
    <property type="term" value="F:cysteine-type endopeptidase inhibitor activity"/>
    <property type="evidence" value="ECO:0007669"/>
    <property type="project" value="UniProtKB-KW"/>
</dbReference>
<dbReference type="GO" id="GO:0005615">
    <property type="term" value="C:extracellular space"/>
    <property type="evidence" value="ECO:0007669"/>
    <property type="project" value="TreeGrafter"/>
</dbReference>
<dbReference type="AlphaFoldDB" id="A0A0N4UVP0"/>
<protein>
    <submittedName>
        <fullName evidence="8">Cystatin domain-containing protein</fullName>
    </submittedName>
</protein>
<dbReference type="Gene3D" id="3.10.450.10">
    <property type="match status" value="1"/>
</dbReference>
<reference evidence="8" key="1">
    <citation type="submission" date="2017-02" db="UniProtKB">
        <authorList>
            <consortium name="WormBaseParasite"/>
        </authorList>
    </citation>
    <scope>IDENTIFICATION</scope>
</reference>
<accession>A0A0N4UVP0</accession>
<comment type="similarity">
    <text evidence="1">Belongs to the cystatin family.</text>
</comment>
<dbReference type="InterPro" id="IPR046350">
    <property type="entry name" value="Cystatin_sf"/>
</dbReference>
<dbReference type="InterPro" id="IPR000010">
    <property type="entry name" value="Cystatin_dom"/>
</dbReference>
<keyword evidence="3" id="KW-0789">Thiol protease inhibitor</keyword>
<feature type="chain" id="PRO_5043122447" evidence="4">
    <location>
        <begin position="23"/>
        <end position="106"/>
    </location>
</feature>
<evidence type="ECO:0000256" key="2">
    <source>
        <dbReference type="ARBA" id="ARBA00022690"/>
    </source>
</evidence>
<evidence type="ECO:0000313" key="8">
    <source>
        <dbReference type="WBParaSite" id="EVEC_0000151701-mRNA-1"/>
    </source>
</evidence>
<sequence length="106" mass="11772">MNRFLIAEFIFVLTVAAHLVSCQVPIGGFTYLDSNSQEVQELANKAVAKHNAQRNGAYYMMQIQVLSAKQQVVAGTNTVLEILVQESTCETGVNCPINFILKYLFN</sequence>
<dbReference type="PANTHER" id="PTHR46186:SF2">
    <property type="entry name" value="CYSTATIN"/>
    <property type="match status" value="1"/>
</dbReference>
<dbReference type="WBParaSite" id="EVEC_0000151701-mRNA-1">
    <property type="protein sequence ID" value="EVEC_0000151701-mRNA-1"/>
    <property type="gene ID" value="EVEC_0000151701"/>
</dbReference>
<name>A0A0N4UVP0_ENTVE</name>
<dbReference type="GO" id="GO:0005737">
    <property type="term" value="C:cytoplasm"/>
    <property type="evidence" value="ECO:0007669"/>
    <property type="project" value="TreeGrafter"/>
</dbReference>
<dbReference type="STRING" id="51028.A0A0N4UVP0"/>
<evidence type="ECO:0000313" key="6">
    <source>
        <dbReference type="EMBL" id="VDD86082.1"/>
    </source>
</evidence>